<name>A0A0H3ZMU7_9VIBR</name>
<evidence type="ECO:0000256" key="3">
    <source>
        <dbReference type="ARBA" id="ARBA00022679"/>
    </source>
</evidence>
<dbReference type="Pfam" id="PF02086">
    <property type="entry name" value="MethyltransfD12"/>
    <property type="match status" value="1"/>
</dbReference>
<dbReference type="GO" id="GO:0006298">
    <property type="term" value="P:mismatch repair"/>
    <property type="evidence" value="ECO:0007669"/>
    <property type="project" value="TreeGrafter"/>
</dbReference>
<dbReference type="PANTHER" id="PTHR30481:SF4">
    <property type="entry name" value="SITE-SPECIFIC DNA-METHYLTRANSFERASE (ADENINE-SPECIFIC)"/>
    <property type="match status" value="1"/>
</dbReference>
<dbReference type="GO" id="GO:0009007">
    <property type="term" value="F:site-specific DNA-methyltransferase (adenine-specific) activity"/>
    <property type="evidence" value="ECO:0007669"/>
    <property type="project" value="UniProtKB-EC"/>
</dbReference>
<evidence type="ECO:0000256" key="5">
    <source>
        <dbReference type="ARBA" id="ARBA00047942"/>
    </source>
</evidence>
<dbReference type="GO" id="GO:1904047">
    <property type="term" value="F:S-adenosyl-L-methionine binding"/>
    <property type="evidence" value="ECO:0007669"/>
    <property type="project" value="TreeGrafter"/>
</dbReference>
<dbReference type="PANTHER" id="PTHR30481">
    <property type="entry name" value="DNA ADENINE METHYLASE"/>
    <property type="match status" value="1"/>
</dbReference>
<sequence>MAYLGAKSASGTPQAIINVIPPHDCYIEPFLGTGAIMQRKAPAQFNYGVDLNNDCIDNFPSCNLPNLKLINGDAFSFLENFDYAKHGRVVVYCDPPYPKETRTSKNRYKFEFSGDDHLRLLKLAKALPCFVIVSSYESELYAEQLADWWSFRFQAMTRGGVRTEVVWCNFNPGDIHFHTFAGTNYTDRQRIQRKAERMAKKFQAMPPMERQAVLALVLASLNE</sequence>
<organism evidence="6">
    <name type="scientific">Vibrio sp. FF_291</name>
    <dbReference type="NCBI Taxonomy" id="1652832"/>
    <lineage>
        <taxon>Bacteria</taxon>
        <taxon>Pseudomonadati</taxon>
        <taxon>Pseudomonadota</taxon>
        <taxon>Gammaproteobacteria</taxon>
        <taxon>Vibrionales</taxon>
        <taxon>Vibrionaceae</taxon>
        <taxon>Vibrio</taxon>
    </lineage>
</organism>
<accession>A0A0H3ZMU7</accession>
<dbReference type="EMBL" id="KP795540">
    <property type="protein sequence ID" value="AKN37583.1"/>
    <property type="molecule type" value="Genomic_DNA"/>
</dbReference>
<dbReference type="InterPro" id="IPR012327">
    <property type="entry name" value="MeTrfase_D12"/>
</dbReference>
<comment type="catalytic activity">
    <reaction evidence="5">
        <text>a 2'-deoxyadenosine in DNA + S-adenosyl-L-methionine = an N(6)-methyl-2'-deoxyadenosine in DNA + S-adenosyl-L-homocysteine + H(+)</text>
        <dbReference type="Rhea" id="RHEA:15197"/>
        <dbReference type="Rhea" id="RHEA-COMP:12418"/>
        <dbReference type="Rhea" id="RHEA-COMP:12419"/>
        <dbReference type="ChEBI" id="CHEBI:15378"/>
        <dbReference type="ChEBI" id="CHEBI:57856"/>
        <dbReference type="ChEBI" id="CHEBI:59789"/>
        <dbReference type="ChEBI" id="CHEBI:90615"/>
        <dbReference type="ChEBI" id="CHEBI:90616"/>
        <dbReference type="EC" id="2.1.1.72"/>
    </reaction>
</comment>
<dbReference type="Gene3D" id="3.40.50.150">
    <property type="entry name" value="Vaccinia Virus protein VP39"/>
    <property type="match status" value="1"/>
</dbReference>
<dbReference type="SUPFAM" id="SSF53335">
    <property type="entry name" value="S-adenosyl-L-methionine-dependent methyltransferases"/>
    <property type="match status" value="1"/>
</dbReference>
<dbReference type="InterPro" id="IPR029063">
    <property type="entry name" value="SAM-dependent_MTases_sf"/>
</dbReference>
<dbReference type="InterPro" id="IPR002052">
    <property type="entry name" value="DNA_methylase_N6_adenine_CS"/>
</dbReference>
<dbReference type="GO" id="GO:0009307">
    <property type="term" value="P:DNA restriction-modification system"/>
    <property type="evidence" value="ECO:0007669"/>
    <property type="project" value="InterPro"/>
</dbReference>
<keyword evidence="4" id="KW-0949">S-adenosyl-L-methionine</keyword>
<dbReference type="EC" id="2.1.1.72" evidence="1"/>
<reference evidence="6" key="1">
    <citation type="journal article" date="2015" name="MBio">
        <title>Eco-Evolutionary Dynamics of Episomes among Ecologically Cohesive Bacterial Populations.</title>
        <authorList>
            <person name="Xue H."/>
            <person name="Cordero O.X."/>
            <person name="Camas F.M."/>
            <person name="Trimble W."/>
            <person name="Meyer F."/>
            <person name="Guglielmini J."/>
            <person name="Rocha E.P."/>
            <person name="Polz M.F."/>
        </authorList>
    </citation>
    <scope>NUCLEOTIDE SEQUENCE</scope>
    <source>
        <strain evidence="6">FF_291</strain>
    </source>
</reference>
<proteinExistence type="predicted"/>
<dbReference type="GO" id="GO:0032259">
    <property type="term" value="P:methylation"/>
    <property type="evidence" value="ECO:0007669"/>
    <property type="project" value="UniProtKB-KW"/>
</dbReference>
<evidence type="ECO:0000256" key="4">
    <source>
        <dbReference type="ARBA" id="ARBA00022691"/>
    </source>
</evidence>
<evidence type="ECO:0000256" key="2">
    <source>
        <dbReference type="ARBA" id="ARBA00022603"/>
    </source>
</evidence>
<dbReference type="GO" id="GO:0043565">
    <property type="term" value="F:sequence-specific DNA binding"/>
    <property type="evidence" value="ECO:0007669"/>
    <property type="project" value="TreeGrafter"/>
</dbReference>
<evidence type="ECO:0000313" key="6">
    <source>
        <dbReference type="EMBL" id="AKN37583.1"/>
    </source>
</evidence>
<dbReference type="PROSITE" id="PS00092">
    <property type="entry name" value="N6_MTASE"/>
    <property type="match status" value="1"/>
</dbReference>
<protein>
    <recommendedName>
        <fullName evidence="1">site-specific DNA-methyltransferase (adenine-specific)</fullName>
        <ecNumber evidence="1">2.1.1.72</ecNumber>
    </recommendedName>
</protein>
<evidence type="ECO:0000256" key="1">
    <source>
        <dbReference type="ARBA" id="ARBA00011900"/>
    </source>
</evidence>
<keyword evidence="3 6" id="KW-0808">Transferase</keyword>
<keyword evidence="2 6" id="KW-0489">Methyltransferase</keyword>
<dbReference type="AlphaFoldDB" id="A0A0H3ZMU7"/>